<proteinExistence type="predicted"/>
<gene>
    <name evidence="1" type="ORF">LRHMDP3_1622</name>
</gene>
<sequence>MIGAGFLLALGIGTAMKSITTLGWNLWSTVSGVVLRRALKTLDDFMLVLIDTN</sequence>
<comment type="caution">
    <text evidence="1">The sequence shown here is derived from an EMBL/GenBank/DDBJ whole genome shotgun (WGS) entry which is preliminary data.</text>
</comment>
<protein>
    <submittedName>
        <fullName evidence="1">Uncharacterized protein</fullName>
    </submittedName>
</protein>
<organism evidence="1 2">
    <name type="scientific">Lacticaseibacillus rhamnosus LRHMDP3</name>
    <dbReference type="NCBI Taxonomy" id="1203259"/>
    <lineage>
        <taxon>Bacteria</taxon>
        <taxon>Bacillati</taxon>
        <taxon>Bacillota</taxon>
        <taxon>Bacilli</taxon>
        <taxon>Lactobacillales</taxon>
        <taxon>Lactobacillaceae</taxon>
        <taxon>Lacticaseibacillus</taxon>
    </lineage>
</organism>
<name>A0AB33XU20_LACRH</name>
<evidence type="ECO:0000313" key="1">
    <source>
        <dbReference type="EMBL" id="EKS50873.1"/>
    </source>
</evidence>
<dbReference type="EMBL" id="AMQX01000007">
    <property type="protein sequence ID" value="EKS50873.1"/>
    <property type="molecule type" value="Genomic_DNA"/>
</dbReference>
<accession>A0AB33XU20</accession>
<dbReference type="Proteomes" id="UP000009352">
    <property type="component" value="Unassembled WGS sequence"/>
</dbReference>
<evidence type="ECO:0000313" key="2">
    <source>
        <dbReference type="Proteomes" id="UP000009352"/>
    </source>
</evidence>
<dbReference type="AlphaFoldDB" id="A0AB33XU20"/>
<reference evidence="1 2" key="1">
    <citation type="journal article" date="2013" name="Genome Announc.">
        <title>Draft Genome Sequence of Staphylococcus simulans UMC-CNS-990, Isolated from a Case of Chronic Bovine Mastitis.</title>
        <authorList>
            <person name="Calcutt M.J."/>
            <person name="Foecking M.F."/>
            <person name="Hsieh H.Y."/>
            <person name="Perry J."/>
            <person name="Stewart G.C."/>
            <person name="Middleton J.R."/>
        </authorList>
    </citation>
    <scope>NUCLEOTIDE SEQUENCE [LARGE SCALE GENOMIC DNA]</scope>
    <source>
        <strain evidence="1 2">LRHMDP3</strain>
    </source>
</reference>